<evidence type="ECO:0000256" key="6">
    <source>
        <dbReference type="SAM" id="Phobius"/>
    </source>
</evidence>
<dbReference type="EMBL" id="AMFJ01000472">
    <property type="protein sequence ID" value="EKE27496.1"/>
    <property type="molecule type" value="Genomic_DNA"/>
</dbReference>
<evidence type="ECO:0000256" key="1">
    <source>
        <dbReference type="ARBA" id="ARBA00004167"/>
    </source>
</evidence>
<proteinExistence type="inferred from homology"/>
<accession>K2F8L4</accession>
<keyword evidence="3 6" id="KW-0812">Transmembrane</keyword>
<gene>
    <name evidence="7" type="ORF">ACD_3C00198G0010</name>
</gene>
<evidence type="ECO:0000256" key="2">
    <source>
        <dbReference type="ARBA" id="ARBA00008854"/>
    </source>
</evidence>
<comment type="similarity">
    <text evidence="2">Belongs to the LemA family.</text>
</comment>
<dbReference type="InterPro" id="IPR007156">
    <property type="entry name" value="MamQ_LemA"/>
</dbReference>
<keyword evidence="5 6" id="KW-0472">Membrane</keyword>
<dbReference type="InterPro" id="IPR023353">
    <property type="entry name" value="LemA-like_dom_sf"/>
</dbReference>
<dbReference type="GO" id="GO:0016020">
    <property type="term" value="C:membrane"/>
    <property type="evidence" value="ECO:0007669"/>
    <property type="project" value="UniProtKB-SubCell"/>
</dbReference>
<protein>
    <submittedName>
        <fullName evidence="7">Uncharacterized protein</fullName>
    </submittedName>
</protein>
<dbReference type="SUPFAM" id="SSF140478">
    <property type="entry name" value="LemA-like"/>
    <property type="match status" value="1"/>
</dbReference>
<sequence>MNNFIIISISILVIIALYNAIVLIILRSVWKRILHLEWEIIESFFSKVNKIPAVVEIMKRYTRHPDIFEDIIYLHKMWIIYNIESIYDLLDLNQRIHREFQFLMKLSAKIPELHRDGNFLYIRSYVIFYENQVERKIWEINAFLHSYNKLIKIKNISIFGFLFSIKEKNVIW</sequence>
<evidence type="ECO:0000256" key="5">
    <source>
        <dbReference type="ARBA" id="ARBA00023136"/>
    </source>
</evidence>
<evidence type="ECO:0000256" key="3">
    <source>
        <dbReference type="ARBA" id="ARBA00022692"/>
    </source>
</evidence>
<evidence type="ECO:0000256" key="4">
    <source>
        <dbReference type="ARBA" id="ARBA00022989"/>
    </source>
</evidence>
<reference evidence="7" key="1">
    <citation type="journal article" date="2012" name="Science">
        <title>Fermentation, hydrogen, and sulfur metabolism in multiple uncultivated bacterial phyla.</title>
        <authorList>
            <person name="Wrighton K.C."/>
            <person name="Thomas B.C."/>
            <person name="Sharon I."/>
            <person name="Miller C.S."/>
            <person name="Castelle C.J."/>
            <person name="VerBerkmoes N.C."/>
            <person name="Wilkins M.J."/>
            <person name="Hettich R.L."/>
            <person name="Lipton M.S."/>
            <person name="Williams K.H."/>
            <person name="Long P.E."/>
            <person name="Banfield J.F."/>
        </authorList>
    </citation>
    <scope>NUCLEOTIDE SEQUENCE [LARGE SCALE GENOMIC DNA]</scope>
</reference>
<dbReference type="Pfam" id="PF04011">
    <property type="entry name" value="LemA"/>
    <property type="match status" value="1"/>
</dbReference>
<keyword evidence="4 6" id="KW-1133">Transmembrane helix</keyword>
<name>K2F8L4_9BACT</name>
<organism evidence="7">
    <name type="scientific">uncultured bacterium</name>
    <name type="common">gcode 4</name>
    <dbReference type="NCBI Taxonomy" id="1234023"/>
    <lineage>
        <taxon>Bacteria</taxon>
        <taxon>environmental samples</taxon>
    </lineage>
</organism>
<evidence type="ECO:0000313" key="7">
    <source>
        <dbReference type="EMBL" id="EKE27496.1"/>
    </source>
</evidence>
<comment type="caution">
    <text evidence="7">The sequence shown here is derived from an EMBL/GenBank/DDBJ whole genome shotgun (WGS) entry which is preliminary data.</text>
</comment>
<dbReference type="AlphaFoldDB" id="K2F8L4"/>
<feature type="transmembrane region" description="Helical" evidence="6">
    <location>
        <begin position="6"/>
        <end position="26"/>
    </location>
</feature>
<comment type="subcellular location">
    <subcellularLocation>
        <location evidence="1">Membrane</location>
        <topology evidence="1">Single-pass membrane protein</topology>
    </subcellularLocation>
</comment>